<sequence>MSSGVELEASAKSEDDIIFDLKCSHNNSLHNIDRIKIFNINLNQNLHKQDTDACKPLVSSVWPKGDCIQNFIHSRKKKVLVKKIELTKLEDNTEIIKTLQESIQSGDEDLSIELYTSVEELYKN</sequence>
<gene>
    <name evidence="1" type="ORF">A3Q56_06422</name>
</gene>
<dbReference type="AlphaFoldDB" id="A0A177AWS0"/>
<evidence type="ECO:0000313" key="2">
    <source>
        <dbReference type="Proteomes" id="UP000078046"/>
    </source>
</evidence>
<organism evidence="1 2">
    <name type="scientific">Intoshia linei</name>
    <dbReference type="NCBI Taxonomy" id="1819745"/>
    <lineage>
        <taxon>Eukaryota</taxon>
        <taxon>Metazoa</taxon>
        <taxon>Spiralia</taxon>
        <taxon>Lophotrochozoa</taxon>
        <taxon>Mesozoa</taxon>
        <taxon>Orthonectida</taxon>
        <taxon>Rhopaluridae</taxon>
        <taxon>Intoshia</taxon>
    </lineage>
</organism>
<dbReference type="Proteomes" id="UP000078046">
    <property type="component" value="Unassembled WGS sequence"/>
</dbReference>
<evidence type="ECO:0000313" key="1">
    <source>
        <dbReference type="EMBL" id="OAF65861.1"/>
    </source>
</evidence>
<dbReference type="EMBL" id="LWCA01001120">
    <property type="protein sequence ID" value="OAF65861.1"/>
    <property type="molecule type" value="Genomic_DNA"/>
</dbReference>
<proteinExistence type="predicted"/>
<protein>
    <submittedName>
        <fullName evidence="1">Uncharacterized protein</fullName>
    </submittedName>
</protein>
<accession>A0A177AWS0</accession>
<reference evidence="1 2" key="1">
    <citation type="submission" date="2016-04" db="EMBL/GenBank/DDBJ databases">
        <title>The genome of Intoshia linei affirms orthonectids as highly simplified spiralians.</title>
        <authorList>
            <person name="Mikhailov K.V."/>
            <person name="Slusarev G.S."/>
            <person name="Nikitin M.A."/>
            <person name="Logacheva M.D."/>
            <person name="Penin A."/>
            <person name="Aleoshin V."/>
            <person name="Panchin Y.V."/>
        </authorList>
    </citation>
    <scope>NUCLEOTIDE SEQUENCE [LARGE SCALE GENOMIC DNA]</scope>
    <source>
        <strain evidence="1">Intl2013</strain>
        <tissue evidence="1">Whole animal</tissue>
    </source>
</reference>
<comment type="caution">
    <text evidence="1">The sequence shown here is derived from an EMBL/GenBank/DDBJ whole genome shotgun (WGS) entry which is preliminary data.</text>
</comment>
<name>A0A177AWS0_9BILA</name>
<keyword evidence="2" id="KW-1185">Reference proteome</keyword>